<dbReference type="GO" id="GO:0008168">
    <property type="term" value="F:methyltransferase activity"/>
    <property type="evidence" value="ECO:0007669"/>
    <property type="project" value="UniProtKB-KW"/>
</dbReference>
<dbReference type="PROSITE" id="PS01124">
    <property type="entry name" value="HTH_ARAC_FAMILY_2"/>
    <property type="match status" value="1"/>
</dbReference>
<dbReference type="PRINTS" id="PR00032">
    <property type="entry name" value="HTHARAC"/>
</dbReference>
<dbReference type="Gene3D" id="1.10.10.60">
    <property type="entry name" value="Homeodomain-like"/>
    <property type="match status" value="1"/>
</dbReference>
<dbReference type="InterPro" id="IPR018062">
    <property type="entry name" value="HTH_AraC-typ_CS"/>
</dbReference>
<dbReference type="InterPro" id="IPR011256">
    <property type="entry name" value="Reg_factor_effector_dom_sf"/>
</dbReference>
<dbReference type="EMBL" id="CP022540">
    <property type="protein sequence ID" value="ASP19008.1"/>
    <property type="molecule type" value="Genomic_DNA"/>
</dbReference>
<reference evidence="5 6" key="1">
    <citation type="submission" date="2017-07" db="EMBL/GenBank/DDBJ databases">
        <title>Genome Sequence of Antarctobacter heliothermus Strain SMS3 Isolated from a culture of the Diatom Skeletonema marinoi.</title>
        <authorList>
            <person name="Topel M."/>
            <person name="Pinder M.I.M."/>
            <person name="Johansson O.N."/>
            <person name="Kourtchenko O."/>
            <person name="Godhe A."/>
            <person name="Clarke A.K."/>
        </authorList>
    </citation>
    <scope>NUCLEOTIDE SEQUENCE [LARGE SCALE GENOMIC DNA]</scope>
    <source>
        <strain evidence="5 6">SMS3</strain>
    </source>
</reference>
<dbReference type="Pfam" id="PF12833">
    <property type="entry name" value="HTH_18"/>
    <property type="match status" value="1"/>
</dbReference>
<dbReference type="GO" id="GO:0032259">
    <property type="term" value="P:methylation"/>
    <property type="evidence" value="ECO:0007669"/>
    <property type="project" value="UniProtKB-KW"/>
</dbReference>
<dbReference type="PANTHER" id="PTHR40055:SF1">
    <property type="entry name" value="TRANSCRIPTIONAL REGULATOR YGIV-RELATED"/>
    <property type="match status" value="1"/>
</dbReference>
<feature type="domain" description="HTH araC/xylS-type" evidence="4">
    <location>
        <begin position="17"/>
        <end position="115"/>
    </location>
</feature>
<dbReference type="SUPFAM" id="SSF55136">
    <property type="entry name" value="Probable bacterial effector-binding domain"/>
    <property type="match status" value="1"/>
</dbReference>
<organism evidence="5 6">
    <name type="scientific">Antarctobacter heliothermus</name>
    <dbReference type="NCBI Taxonomy" id="74033"/>
    <lineage>
        <taxon>Bacteria</taxon>
        <taxon>Pseudomonadati</taxon>
        <taxon>Pseudomonadota</taxon>
        <taxon>Alphaproteobacteria</taxon>
        <taxon>Rhodobacterales</taxon>
        <taxon>Roseobacteraceae</taxon>
        <taxon>Antarctobacter</taxon>
    </lineage>
</organism>
<dbReference type="OrthoDB" id="9816011at2"/>
<keyword evidence="1" id="KW-0805">Transcription regulation</keyword>
<dbReference type="InterPro" id="IPR009057">
    <property type="entry name" value="Homeodomain-like_sf"/>
</dbReference>
<dbReference type="InterPro" id="IPR018060">
    <property type="entry name" value="HTH_AraC"/>
</dbReference>
<proteinExistence type="predicted"/>
<dbReference type="InterPro" id="IPR029442">
    <property type="entry name" value="GyrI-like"/>
</dbReference>
<dbReference type="Proteomes" id="UP000203589">
    <property type="component" value="Chromosome"/>
</dbReference>
<gene>
    <name evidence="5" type="primary">adaA</name>
    <name evidence="5" type="ORF">ANTHELSMS3_00283</name>
</gene>
<evidence type="ECO:0000256" key="3">
    <source>
        <dbReference type="ARBA" id="ARBA00023163"/>
    </source>
</evidence>
<dbReference type="PROSITE" id="PS00041">
    <property type="entry name" value="HTH_ARAC_FAMILY_1"/>
    <property type="match status" value="1"/>
</dbReference>
<protein>
    <submittedName>
        <fullName evidence="5">Bifunctional transcriptional activator/DNA repair enzyme AdaA</fullName>
        <ecNumber evidence="5">2.1.1.-</ecNumber>
    </submittedName>
</protein>
<keyword evidence="2" id="KW-0238">DNA-binding</keyword>
<dbReference type="AlphaFoldDB" id="A0A222DZ76"/>
<evidence type="ECO:0000313" key="5">
    <source>
        <dbReference type="EMBL" id="ASP19008.1"/>
    </source>
</evidence>
<dbReference type="InterPro" id="IPR010499">
    <property type="entry name" value="AraC_E-bd"/>
</dbReference>
<evidence type="ECO:0000256" key="1">
    <source>
        <dbReference type="ARBA" id="ARBA00023015"/>
    </source>
</evidence>
<keyword evidence="5" id="KW-0808">Transferase</keyword>
<dbReference type="SMART" id="SM00342">
    <property type="entry name" value="HTH_ARAC"/>
    <property type="match status" value="1"/>
</dbReference>
<dbReference type="PANTHER" id="PTHR40055">
    <property type="entry name" value="TRANSCRIPTIONAL REGULATOR YGIV-RELATED"/>
    <property type="match status" value="1"/>
</dbReference>
<keyword evidence="6" id="KW-1185">Reference proteome</keyword>
<evidence type="ECO:0000259" key="4">
    <source>
        <dbReference type="PROSITE" id="PS01124"/>
    </source>
</evidence>
<dbReference type="Gene3D" id="3.20.80.10">
    <property type="entry name" value="Regulatory factor, effector binding domain"/>
    <property type="match status" value="1"/>
</dbReference>
<evidence type="ECO:0000256" key="2">
    <source>
        <dbReference type="ARBA" id="ARBA00023125"/>
    </source>
</evidence>
<dbReference type="KEGG" id="aht:ANTHELSMS3_00283"/>
<dbReference type="SMART" id="SM00871">
    <property type="entry name" value="AraC_E_bind"/>
    <property type="match status" value="1"/>
</dbReference>
<evidence type="ECO:0000313" key="6">
    <source>
        <dbReference type="Proteomes" id="UP000203589"/>
    </source>
</evidence>
<keyword evidence="3" id="KW-0804">Transcription</keyword>
<dbReference type="GO" id="GO:0043565">
    <property type="term" value="F:sequence-specific DNA binding"/>
    <property type="evidence" value="ECO:0007669"/>
    <property type="project" value="InterPro"/>
</dbReference>
<dbReference type="RefSeq" id="WP_094033322.1">
    <property type="nucleotide sequence ID" value="NZ_CP022540.1"/>
</dbReference>
<dbReference type="Pfam" id="PF06445">
    <property type="entry name" value="GyrI-like"/>
    <property type="match status" value="1"/>
</dbReference>
<accession>A0A222DZ76</accession>
<dbReference type="InterPro" id="IPR050908">
    <property type="entry name" value="SmbC-like"/>
</dbReference>
<dbReference type="InterPro" id="IPR020449">
    <property type="entry name" value="Tscrpt_reg_AraC-type_HTH"/>
</dbReference>
<name>A0A222DZ76_9RHOB</name>
<keyword evidence="5" id="KW-0489">Methyltransferase</keyword>
<dbReference type="GO" id="GO:0003700">
    <property type="term" value="F:DNA-binding transcription factor activity"/>
    <property type="evidence" value="ECO:0007669"/>
    <property type="project" value="InterPro"/>
</dbReference>
<dbReference type="SUPFAM" id="SSF46689">
    <property type="entry name" value="Homeodomain-like"/>
    <property type="match status" value="2"/>
</dbReference>
<sequence>MDQEEARGAHPYEDRLRRVIQYIFDNPAGDLSLDALADVAAMSRFHWHRVHHAMTGETCAQAVRRIRAHRAACWLVQTDWPVTQVAARAGYANTDSFARVFQRHYGMTPAAFRAAGRPDPQSPILRQGVPQMYPFEIRDCAPQRLAALPHKGPYPEIGRAFQQVAAVFTAQNLWGHARGMVGVYYDSPADVPEPDLRSHAGVILVDGVSMPSDLEEVLLPGGRHAVLTLKGPYSGLQAAWDHMYCTGLPQSGETPADSPPFEIYLNDPSDTAPADLITEIHVPLAGA</sequence>
<dbReference type="EC" id="2.1.1.-" evidence="5"/>